<evidence type="ECO:0000313" key="2">
    <source>
        <dbReference type="Proteomes" id="UP000635726"/>
    </source>
</evidence>
<dbReference type="AlphaFoldDB" id="A0A917P542"/>
<name>A0A917P542_9DEIO</name>
<organism evidence="1 2">
    <name type="scientific">Deinococcus aquiradiocola</name>
    <dbReference type="NCBI Taxonomy" id="393059"/>
    <lineage>
        <taxon>Bacteria</taxon>
        <taxon>Thermotogati</taxon>
        <taxon>Deinococcota</taxon>
        <taxon>Deinococci</taxon>
        <taxon>Deinococcales</taxon>
        <taxon>Deinococcaceae</taxon>
        <taxon>Deinococcus</taxon>
    </lineage>
</organism>
<dbReference type="RefSeq" id="WP_188960366.1">
    <property type="nucleotide sequence ID" value="NZ_BMOE01000001.1"/>
</dbReference>
<dbReference type="PANTHER" id="PTHR31757:SF0">
    <property type="entry name" value="SLL0781 PROTEIN"/>
    <property type="match status" value="1"/>
</dbReference>
<dbReference type="InterPro" id="IPR032710">
    <property type="entry name" value="NTF2-like_dom_sf"/>
</dbReference>
<dbReference type="EMBL" id="BMOE01000001">
    <property type="protein sequence ID" value="GGJ61794.1"/>
    <property type="molecule type" value="Genomic_DNA"/>
</dbReference>
<proteinExistence type="predicted"/>
<dbReference type="Pfam" id="PF07080">
    <property type="entry name" value="DUF1348"/>
    <property type="match status" value="1"/>
</dbReference>
<sequence length="155" mass="18134">MDARPPVPPFTHETACQKARLAEDAWNSRDPERVSLAYTEDTVWRNRSEFLRGREAVVAFLTRKWAAEHEYRLVKEVWAFHQERVSVRFVYEYHDASGQWFRAHGNEQWAFTDAGLMARREASINDVPIRETDRLFRWPLGPRPHGTPGLSELGL</sequence>
<evidence type="ECO:0000313" key="1">
    <source>
        <dbReference type="EMBL" id="GGJ61794.1"/>
    </source>
</evidence>
<gene>
    <name evidence="1" type="ORF">GCM10008939_01980</name>
</gene>
<dbReference type="Gene3D" id="3.10.450.50">
    <property type="match status" value="1"/>
</dbReference>
<reference evidence="1" key="1">
    <citation type="journal article" date="2014" name="Int. J. Syst. Evol. Microbiol.">
        <title>Complete genome sequence of Corynebacterium casei LMG S-19264T (=DSM 44701T), isolated from a smear-ripened cheese.</title>
        <authorList>
            <consortium name="US DOE Joint Genome Institute (JGI-PGF)"/>
            <person name="Walter F."/>
            <person name="Albersmeier A."/>
            <person name="Kalinowski J."/>
            <person name="Ruckert C."/>
        </authorList>
    </citation>
    <scope>NUCLEOTIDE SEQUENCE</scope>
    <source>
        <strain evidence="1">JCM 14371</strain>
    </source>
</reference>
<dbReference type="SUPFAM" id="SSF54427">
    <property type="entry name" value="NTF2-like"/>
    <property type="match status" value="1"/>
</dbReference>
<dbReference type="Proteomes" id="UP000635726">
    <property type="component" value="Unassembled WGS sequence"/>
</dbReference>
<reference evidence="1" key="2">
    <citation type="submission" date="2020-09" db="EMBL/GenBank/DDBJ databases">
        <authorList>
            <person name="Sun Q."/>
            <person name="Ohkuma M."/>
        </authorList>
    </citation>
    <scope>NUCLEOTIDE SEQUENCE</scope>
    <source>
        <strain evidence="1">JCM 14371</strain>
    </source>
</reference>
<keyword evidence="2" id="KW-1185">Reference proteome</keyword>
<evidence type="ECO:0008006" key="3">
    <source>
        <dbReference type="Google" id="ProtNLM"/>
    </source>
</evidence>
<dbReference type="InterPro" id="IPR009783">
    <property type="entry name" value="DUF1348"/>
</dbReference>
<dbReference type="PANTHER" id="PTHR31757">
    <property type="entry name" value="SLL0781 PROTEIN"/>
    <property type="match status" value="1"/>
</dbReference>
<accession>A0A917P542</accession>
<comment type="caution">
    <text evidence="1">The sequence shown here is derived from an EMBL/GenBank/DDBJ whole genome shotgun (WGS) entry which is preliminary data.</text>
</comment>
<protein>
    <recommendedName>
        <fullName evidence="3">50S ribosomal protein L21</fullName>
    </recommendedName>
</protein>